<dbReference type="Proteomes" id="UP000694846">
    <property type="component" value="Unplaced"/>
</dbReference>
<dbReference type="AlphaFoldDB" id="A0A8B8GE92"/>
<gene>
    <name evidence="2" type="primary">LOC112691024</name>
</gene>
<proteinExistence type="predicted"/>
<name>A0A8B8GE92_9HEMI</name>
<evidence type="ECO:0000313" key="1">
    <source>
        <dbReference type="Proteomes" id="UP000694846"/>
    </source>
</evidence>
<dbReference type="RefSeq" id="XP_025420921.1">
    <property type="nucleotide sequence ID" value="XM_025565136.1"/>
</dbReference>
<accession>A0A8B8GE92</accession>
<dbReference type="OrthoDB" id="6581217at2759"/>
<protein>
    <submittedName>
        <fullName evidence="2">Uncharacterized protein LOC112691024</fullName>
    </submittedName>
</protein>
<sequence length="96" mass="11031">MPVTSTRRYLATGIQFRQLAFSFRISKSAIATIVSEVCKAIWTTLLSKHMPEPTEDNFKKIAQGFWDRRQFPNCLGSIDGKHIRIKKPSNSSSMYY</sequence>
<organism evidence="1 2">
    <name type="scientific">Sipha flava</name>
    <name type="common">yellow sugarcane aphid</name>
    <dbReference type="NCBI Taxonomy" id="143950"/>
    <lineage>
        <taxon>Eukaryota</taxon>
        <taxon>Metazoa</taxon>
        <taxon>Ecdysozoa</taxon>
        <taxon>Arthropoda</taxon>
        <taxon>Hexapoda</taxon>
        <taxon>Insecta</taxon>
        <taxon>Pterygota</taxon>
        <taxon>Neoptera</taxon>
        <taxon>Paraneoptera</taxon>
        <taxon>Hemiptera</taxon>
        <taxon>Sternorrhyncha</taxon>
        <taxon>Aphidomorpha</taxon>
        <taxon>Aphidoidea</taxon>
        <taxon>Aphididae</taxon>
        <taxon>Sipha</taxon>
    </lineage>
</organism>
<keyword evidence="1" id="KW-1185">Reference proteome</keyword>
<reference evidence="2" key="1">
    <citation type="submission" date="2025-08" db="UniProtKB">
        <authorList>
            <consortium name="RefSeq"/>
        </authorList>
    </citation>
    <scope>IDENTIFICATION</scope>
    <source>
        <tissue evidence="2">Whole body</tissue>
    </source>
</reference>
<evidence type="ECO:0000313" key="2">
    <source>
        <dbReference type="RefSeq" id="XP_025420921.1"/>
    </source>
</evidence>
<dbReference type="GeneID" id="112691024"/>